<reference evidence="2" key="3">
    <citation type="submission" date="2025-09" db="UniProtKB">
        <authorList>
            <consortium name="Ensembl"/>
        </authorList>
    </citation>
    <scope>IDENTIFICATION</scope>
    <source>
        <strain evidence="2">Hd-rR</strain>
    </source>
</reference>
<dbReference type="SUPFAM" id="SSF56219">
    <property type="entry name" value="DNase I-like"/>
    <property type="match status" value="1"/>
</dbReference>
<dbReference type="GO" id="GO:0008081">
    <property type="term" value="F:phosphoric diester hydrolase activity"/>
    <property type="evidence" value="ECO:0000318"/>
    <property type="project" value="GO_Central"/>
</dbReference>
<name>A0A3B3HR51_ORYLA</name>
<dbReference type="GO" id="GO:0008311">
    <property type="term" value="F:double-stranded DNA 3'-5' DNA exonuclease activity"/>
    <property type="evidence" value="ECO:0000318"/>
    <property type="project" value="GO_Central"/>
</dbReference>
<organism evidence="2 3">
    <name type="scientific">Oryzias latipes</name>
    <name type="common">Japanese rice fish</name>
    <name type="synonym">Japanese killifish</name>
    <dbReference type="NCBI Taxonomy" id="8090"/>
    <lineage>
        <taxon>Eukaryota</taxon>
        <taxon>Metazoa</taxon>
        <taxon>Chordata</taxon>
        <taxon>Craniata</taxon>
        <taxon>Vertebrata</taxon>
        <taxon>Euteleostomi</taxon>
        <taxon>Actinopterygii</taxon>
        <taxon>Neopterygii</taxon>
        <taxon>Teleostei</taxon>
        <taxon>Neoteleostei</taxon>
        <taxon>Acanthomorphata</taxon>
        <taxon>Ovalentaria</taxon>
        <taxon>Atherinomorphae</taxon>
        <taxon>Beloniformes</taxon>
        <taxon>Adrianichthyidae</taxon>
        <taxon>Oryziinae</taxon>
        <taxon>Oryzias</taxon>
    </lineage>
</organism>
<evidence type="ECO:0000313" key="3">
    <source>
        <dbReference type="Proteomes" id="UP000001038"/>
    </source>
</evidence>
<reference evidence="2 3" key="1">
    <citation type="journal article" date="2007" name="Nature">
        <title>The medaka draft genome and insights into vertebrate genome evolution.</title>
        <authorList>
            <person name="Kasahara M."/>
            <person name="Naruse K."/>
            <person name="Sasaki S."/>
            <person name="Nakatani Y."/>
            <person name="Qu W."/>
            <person name="Ahsan B."/>
            <person name="Yamada T."/>
            <person name="Nagayasu Y."/>
            <person name="Doi K."/>
            <person name="Kasai Y."/>
            <person name="Jindo T."/>
            <person name="Kobayashi D."/>
            <person name="Shimada A."/>
            <person name="Toyoda A."/>
            <person name="Kuroki Y."/>
            <person name="Fujiyama A."/>
            <person name="Sasaki T."/>
            <person name="Shimizu A."/>
            <person name="Asakawa S."/>
            <person name="Shimizu N."/>
            <person name="Hashimoto S."/>
            <person name="Yang J."/>
            <person name="Lee Y."/>
            <person name="Matsushima K."/>
            <person name="Sugano S."/>
            <person name="Sakaizumi M."/>
            <person name="Narita T."/>
            <person name="Ohishi K."/>
            <person name="Haga S."/>
            <person name="Ohta F."/>
            <person name="Nomoto H."/>
            <person name="Nogata K."/>
            <person name="Morishita T."/>
            <person name="Endo T."/>
            <person name="Shin-I T."/>
            <person name="Takeda H."/>
            <person name="Morishita S."/>
            <person name="Kohara Y."/>
        </authorList>
    </citation>
    <scope>NUCLEOTIDE SEQUENCE [LARGE SCALE GENOMIC DNA]</scope>
    <source>
        <strain evidence="2 3">Hd-rR</strain>
    </source>
</reference>
<accession>A0A3B3HR51</accession>
<dbReference type="GO" id="GO:0006284">
    <property type="term" value="P:base-excision repair"/>
    <property type="evidence" value="ECO:0000318"/>
    <property type="project" value="GO_Central"/>
</dbReference>
<dbReference type="GO" id="GO:0005634">
    <property type="term" value="C:nucleus"/>
    <property type="evidence" value="ECO:0000318"/>
    <property type="project" value="GO_Central"/>
</dbReference>
<keyword evidence="3" id="KW-1185">Reference proteome</keyword>
<evidence type="ECO:0000313" key="2">
    <source>
        <dbReference type="Ensembl" id="ENSORLP00000034267.1"/>
    </source>
</evidence>
<dbReference type="InParanoid" id="A0A3B3HR51"/>
<dbReference type="Gene3D" id="3.60.10.10">
    <property type="entry name" value="Endonuclease/exonuclease/phosphatase"/>
    <property type="match status" value="1"/>
</dbReference>
<dbReference type="InterPro" id="IPR036691">
    <property type="entry name" value="Endo/exonu/phosph_ase_sf"/>
</dbReference>
<feature type="signal peptide" evidence="1">
    <location>
        <begin position="1"/>
        <end position="17"/>
    </location>
</feature>
<dbReference type="STRING" id="8090.ENSORLP00000034267"/>
<dbReference type="GeneTree" id="ENSGT01130000279173"/>
<reference evidence="2" key="2">
    <citation type="submission" date="2025-08" db="UniProtKB">
        <authorList>
            <consortium name="Ensembl"/>
        </authorList>
    </citation>
    <scope>IDENTIFICATION</scope>
    <source>
        <strain evidence="2">Hd-rR</strain>
    </source>
</reference>
<dbReference type="Proteomes" id="UP000001038">
    <property type="component" value="Chromosome 22"/>
</dbReference>
<proteinExistence type="predicted"/>
<dbReference type="Ensembl" id="ENSORLT00000046204.1">
    <property type="protein sequence ID" value="ENSORLP00000034267.1"/>
    <property type="gene ID" value="ENSORLG00000026097.1"/>
</dbReference>
<keyword evidence="1" id="KW-0732">Signal</keyword>
<evidence type="ECO:0000256" key="1">
    <source>
        <dbReference type="SAM" id="SignalP"/>
    </source>
</evidence>
<sequence length="131" mass="14806">VLTAVLRALLALLKCLAFDLCIHHPIKRKKILSSFKKEKVQIAFLQETRNLVDKEHMKLKRDWIGRAHSSSFSSNSRGVAVLIHKSVPFVMGTCKEGPEGRYILLHGSIQGVQLNMMNIYAPNSTTLFFLD</sequence>
<protein>
    <submittedName>
        <fullName evidence="2">Uncharacterized protein</fullName>
    </submittedName>
</protein>
<feature type="chain" id="PRO_5017356642" evidence="1">
    <location>
        <begin position="18"/>
        <end position="131"/>
    </location>
</feature>
<dbReference type="AlphaFoldDB" id="A0A3B3HR51"/>
<dbReference type="GO" id="GO:0003906">
    <property type="term" value="F:DNA-(apurinic or apyrimidinic site) endonuclease activity"/>
    <property type="evidence" value="ECO:0000318"/>
    <property type="project" value="GO_Central"/>
</dbReference>